<dbReference type="PROSITE" id="PS51819">
    <property type="entry name" value="VOC"/>
    <property type="match status" value="1"/>
</dbReference>
<dbReference type="InterPro" id="IPR004360">
    <property type="entry name" value="Glyas_Fos-R_dOase_dom"/>
</dbReference>
<keyword evidence="3" id="KW-1185">Reference proteome</keyword>
<dbReference type="RefSeq" id="WP_260901561.1">
    <property type="nucleotide sequence ID" value="NZ_JAOCZP010000002.1"/>
</dbReference>
<protein>
    <submittedName>
        <fullName evidence="2">VOC family protein</fullName>
    </submittedName>
</protein>
<comment type="caution">
    <text evidence="2">The sequence shown here is derived from an EMBL/GenBank/DDBJ whole genome shotgun (WGS) entry which is preliminary data.</text>
</comment>
<reference evidence="2 3" key="1">
    <citation type="submission" date="2022-09" db="EMBL/GenBank/DDBJ databases">
        <title>Chelativorans salina sp. nov., a novel slightly halophilic bacterium isolated from a saline lake sediment enrichment.</title>
        <authorList>
            <person name="Gao L."/>
            <person name="Fang B.-Z."/>
            <person name="Li W.-J."/>
        </authorList>
    </citation>
    <scope>NUCLEOTIDE SEQUENCE [LARGE SCALE GENOMIC DNA]</scope>
    <source>
        <strain evidence="2 3">EGI FJ00035</strain>
    </source>
</reference>
<dbReference type="Gene3D" id="3.10.180.10">
    <property type="entry name" value="2,3-Dihydroxybiphenyl 1,2-Dioxygenase, domain 1"/>
    <property type="match status" value="1"/>
</dbReference>
<gene>
    <name evidence="2" type="ORF">N5A92_07840</name>
</gene>
<proteinExistence type="predicted"/>
<dbReference type="PANTHER" id="PTHR36437">
    <property type="entry name" value="GLYOXALASE/BLEOMYCIN RESISTANCE PROTEIN/DIOXYGENASE"/>
    <property type="match status" value="1"/>
</dbReference>
<dbReference type="Pfam" id="PF00903">
    <property type="entry name" value="Glyoxalase"/>
    <property type="match status" value="1"/>
</dbReference>
<dbReference type="InterPro" id="IPR037523">
    <property type="entry name" value="VOC_core"/>
</dbReference>
<dbReference type="Proteomes" id="UP001320831">
    <property type="component" value="Unassembled WGS sequence"/>
</dbReference>
<evidence type="ECO:0000313" key="3">
    <source>
        <dbReference type="Proteomes" id="UP001320831"/>
    </source>
</evidence>
<organism evidence="2 3">
    <name type="scientific">Chelativorans salis</name>
    <dbReference type="NCBI Taxonomy" id="2978478"/>
    <lineage>
        <taxon>Bacteria</taxon>
        <taxon>Pseudomonadati</taxon>
        <taxon>Pseudomonadota</taxon>
        <taxon>Alphaproteobacteria</taxon>
        <taxon>Hyphomicrobiales</taxon>
        <taxon>Phyllobacteriaceae</taxon>
        <taxon>Chelativorans</taxon>
    </lineage>
</organism>
<evidence type="ECO:0000259" key="1">
    <source>
        <dbReference type="PROSITE" id="PS51819"/>
    </source>
</evidence>
<name>A0ABT2LK14_9HYPH</name>
<dbReference type="InterPro" id="IPR029068">
    <property type="entry name" value="Glyas_Bleomycin-R_OHBP_Dase"/>
</dbReference>
<evidence type="ECO:0000313" key="2">
    <source>
        <dbReference type="EMBL" id="MCT7374947.1"/>
    </source>
</evidence>
<dbReference type="PANTHER" id="PTHR36437:SF2">
    <property type="entry name" value="GLYOXALASE_BLEOMYCIN RESISTANCE PROTEIN_DIOXYGENASE"/>
    <property type="match status" value="1"/>
</dbReference>
<dbReference type="SUPFAM" id="SSF54593">
    <property type="entry name" value="Glyoxalase/Bleomycin resistance protein/Dihydroxybiphenyl dioxygenase"/>
    <property type="match status" value="1"/>
</dbReference>
<sequence length="121" mass="13733">MFVKFAELPVFDQDRAIAFYTGNLGWTVARDAPYGDNGWRWVELELPEQSTRLLLTRRKDDAPSNKPALVLVEEDVRALIGRLQEAQVEIISEPQEAPWEPGNVFAEFRDSEGNRIVVSSS</sequence>
<feature type="domain" description="VOC" evidence="1">
    <location>
        <begin position="2"/>
        <end position="121"/>
    </location>
</feature>
<dbReference type="EMBL" id="JAOCZP010000002">
    <property type="protein sequence ID" value="MCT7374947.1"/>
    <property type="molecule type" value="Genomic_DNA"/>
</dbReference>
<accession>A0ABT2LK14</accession>